<accession>A0A7L4NG27</accession>
<dbReference type="PANTHER" id="PTHR35541">
    <property type="entry name" value="RAD9, HUS1, RAD1-INTERACTING NUCLEAR ORPHAN PROTEIN 1"/>
    <property type="match status" value="1"/>
</dbReference>
<feature type="region of interest" description="Disordered" evidence="1">
    <location>
        <begin position="1"/>
        <end position="46"/>
    </location>
</feature>
<organism evidence="2 3">
    <name type="scientific">Ceyx cyanopectus</name>
    <name type="common">Indigo-banded kingfisher</name>
    <dbReference type="NCBI Taxonomy" id="390723"/>
    <lineage>
        <taxon>Eukaryota</taxon>
        <taxon>Metazoa</taxon>
        <taxon>Chordata</taxon>
        <taxon>Craniata</taxon>
        <taxon>Vertebrata</taxon>
        <taxon>Euteleostomi</taxon>
        <taxon>Archelosauria</taxon>
        <taxon>Archosauria</taxon>
        <taxon>Dinosauria</taxon>
        <taxon>Saurischia</taxon>
        <taxon>Theropoda</taxon>
        <taxon>Coelurosauria</taxon>
        <taxon>Aves</taxon>
        <taxon>Neognathae</taxon>
        <taxon>Neoaves</taxon>
        <taxon>Telluraves</taxon>
        <taxon>Coraciimorphae</taxon>
        <taxon>Coraciiformes</taxon>
        <taxon>Alcedinidae</taxon>
        <taxon>Ceyx</taxon>
    </lineage>
</organism>
<comment type="caution">
    <text evidence="2">The sequence shown here is derived from an EMBL/GenBank/DDBJ whole genome shotgun (WGS) entry which is preliminary data.</text>
</comment>
<feature type="region of interest" description="Disordered" evidence="1">
    <location>
        <begin position="126"/>
        <end position="145"/>
    </location>
</feature>
<dbReference type="Proteomes" id="UP000586704">
    <property type="component" value="Unassembled WGS sequence"/>
</dbReference>
<dbReference type="PANTHER" id="PTHR35541:SF1">
    <property type="entry name" value="RAD9, HUS1, RAD1-INTERACTING NUCLEAR ORPHAN PROTEIN 1"/>
    <property type="match status" value="1"/>
</dbReference>
<feature type="non-terminal residue" evidence="2">
    <location>
        <position position="1"/>
    </location>
</feature>
<feature type="region of interest" description="Disordered" evidence="1">
    <location>
        <begin position="73"/>
        <end position="92"/>
    </location>
</feature>
<dbReference type="InterPro" id="IPR029293">
    <property type="entry name" value="RHNO1"/>
</dbReference>
<dbReference type="EMBL" id="VYZU01068057">
    <property type="protein sequence ID" value="NXY88879.1"/>
    <property type="molecule type" value="Genomic_DNA"/>
</dbReference>
<feature type="compositionally biased region" description="Basic and acidic residues" evidence="1">
    <location>
        <begin position="13"/>
        <end position="27"/>
    </location>
</feature>
<evidence type="ECO:0000313" key="3">
    <source>
        <dbReference type="Proteomes" id="UP000586704"/>
    </source>
</evidence>
<feature type="non-terminal residue" evidence="2">
    <location>
        <position position="251"/>
    </location>
</feature>
<dbReference type="GO" id="GO:0000725">
    <property type="term" value="P:recombinational repair"/>
    <property type="evidence" value="ECO:0007669"/>
    <property type="project" value="TreeGrafter"/>
</dbReference>
<dbReference type="GO" id="GO:0005694">
    <property type="term" value="C:chromosome"/>
    <property type="evidence" value="ECO:0007669"/>
    <property type="project" value="TreeGrafter"/>
</dbReference>
<gene>
    <name evidence="2" type="primary">Rhno1</name>
    <name evidence="2" type="ORF">CEYCYA_R07067</name>
</gene>
<reference evidence="2 3" key="1">
    <citation type="submission" date="2020-02" db="EMBL/GenBank/DDBJ databases">
        <title>Bird 10,000 Genomes (B10K) Project - Family phase.</title>
        <authorList>
            <person name="Zhang G."/>
        </authorList>
    </citation>
    <scope>NUCLEOTIDE SEQUENCE [LARGE SCALE GENOMIC DNA]</scope>
    <source>
        <strain evidence="2">B10K-DU-013-51</strain>
        <tissue evidence="2">Mixed tissue sample</tissue>
    </source>
</reference>
<sequence>MPRKQKGSRQARRRELVFLESPREGPQRCHSPPPAARNPRRVPARAVEHSTPAAWVCPAFEAVESGEWKACQEKHRRPHKTQNQEASHGSLHAGVCQKPRSCRFPSLTFEHSGGCADNPSAFPRSKTRCSQSQPNTGVVPKHSFQVSSPENCGEMLFLPAPLPEEPEVFSPPDVDTPPVPSLRQLRCSSTPPWRSIHPCQTGELAALAADTPEHEFGLKAALAADTPEHEYGLKVTWRQRPQLMRFLQERG</sequence>
<evidence type="ECO:0000256" key="1">
    <source>
        <dbReference type="SAM" id="MobiDB-lite"/>
    </source>
</evidence>
<keyword evidence="3" id="KW-1185">Reference proteome</keyword>
<dbReference type="Pfam" id="PF15319">
    <property type="entry name" value="RHINO"/>
    <property type="match status" value="1"/>
</dbReference>
<dbReference type="AlphaFoldDB" id="A0A7L4NG27"/>
<name>A0A7L4NG27_9AVES</name>
<feature type="compositionally biased region" description="Basic residues" evidence="1">
    <location>
        <begin position="1"/>
        <end position="12"/>
    </location>
</feature>
<dbReference type="GO" id="GO:0005634">
    <property type="term" value="C:nucleus"/>
    <property type="evidence" value="ECO:0007669"/>
    <property type="project" value="InterPro"/>
</dbReference>
<dbReference type="GO" id="GO:0000077">
    <property type="term" value="P:DNA damage checkpoint signaling"/>
    <property type="evidence" value="ECO:0007669"/>
    <property type="project" value="InterPro"/>
</dbReference>
<dbReference type="OrthoDB" id="9942438at2759"/>
<proteinExistence type="predicted"/>
<evidence type="ECO:0000313" key="2">
    <source>
        <dbReference type="EMBL" id="NXY88879.1"/>
    </source>
</evidence>
<protein>
    <submittedName>
        <fullName evidence="2">RHNO1 protein</fullName>
    </submittedName>
</protein>
<dbReference type="GO" id="GO:0071479">
    <property type="term" value="P:cellular response to ionizing radiation"/>
    <property type="evidence" value="ECO:0007669"/>
    <property type="project" value="InterPro"/>
</dbReference>